<evidence type="ECO:0000313" key="2">
    <source>
        <dbReference type="Proteomes" id="UP000613974"/>
    </source>
</evidence>
<keyword evidence="2" id="KW-1185">Reference proteome</keyword>
<evidence type="ECO:0008006" key="3">
    <source>
        <dbReference type="Google" id="ProtNLM"/>
    </source>
</evidence>
<reference evidence="2" key="1">
    <citation type="submission" date="2023-07" db="EMBL/GenBank/DDBJ databases">
        <title>Whole genome shotgun sequence of Streptomyces nojiriensis NBRC 13794.</title>
        <authorList>
            <person name="Komaki H."/>
            <person name="Tamura T."/>
        </authorList>
    </citation>
    <scope>NUCLEOTIDE SEQUENCE [LARGE SCALE GENOMIC DNA]</scope>
    <source>
        <strain evidence="2">NBRC 13794</strain>
    </source>
</reference>
<organism evidence="1 2">
    <name type="scientific">Streptomyces nojiriensis</name>
    <dbReference type="NCBI Taxonomy" id="66374"/>
    <lineage>
        <taxon>Bacteria</taxon>
        <taxon>Bacillati</taxon>
        <taxon>Actinomycetota</taxon>
        <taxon>Actinomycetes</taxon>
        <taxon>Kitasatosporales</taxon>
        <taxon>Streptomycetaceae</taxon>
        <taxon>Streptomyces</taxon>
    </lineage>
</organism>
<comment type="caution">
    <text evidence="1">The sequence shown here is derived from an EMBL/GenBank/DDBJ whole genome shotgun (WGS) entry which is preliminary data.</text>
</comment>
<dbReference type="Proteomes" id="UP000613974">
    <property type="component" value="Unassembled WGS sequence"/>
</dbReference>
<sequence length="240" mass="25969">MPASAGVWVLDGEAGRGRVQEEGTHLILDVHRMVRPGGSPGHGTVQPVQPAEEYRLAGTDRPTRAHVQLMNSLPTGGGPAGARSCTMRTAAGGDPLLGLLRRLRHPAPVHRYARGPVIVSIPVRGAAYPARMAHAKTSYVCLPCRASYKQPYDRDRERICPRCAGTLVHAGSAFAAPPHRDTAGWRTLTVLLNAGVRFHKSCCGGPGYRPRTLHEVRERMAYARRTGTPFAEALVLRDLP</sequence>
<dbReference type="EMBL" id="BNEC01000003">
    <property type="protein sequence ID" value="GHI66659.1"/>
    <property type="molecule type" value="Genomic_DNA"/>
</dbReference>
<name>A0ABQ3SEV7_9ACTN</name>
<evidence type="ECO:0000313" key="1">
    <source>
        <dbReference type="EMBL" id="GHI66659.1"/>
    </source>
</evidence>
<proteinExistence type="predicted"/>
<gene>
    <name evidence="1" type="ORF">Snoj_05770</name>
</gene>
<protein>
    <recommendedName>
        <fullName evidence="3">Deoxyxylulose-5-phosphate synthase</fullName>
    </recommendedName>
</protein>
<accession>A0ABQ3SEV7</accession>